<dbReference type="Pfam" id="PF19259">
    <property type="entry name" value="Ty3_capsid"/>
    <property type="match status" value="1"/>
</dbReference>
<dbReference type="InterPro" id="IPR045358">
    <property type="entry name" value="Ty3_capsid"/>
</dbReference>
<dbReference type="Pfam" id="PF08284">
    <property type="entry name" value="RVP_2"/>
    <property type="match status" value="1"/>
</dbReference>
<evidence type="ECO:0000256" key="18">
    <source>
        <dbReference type="SAM" id="MobiDB-lite"/>
    </source>
</evidence>
<reference evidence="21 22" key="1">
    <citation type="submission" date="2018-04" db="EMBL/GenBank/DDBJ databases">
        <authorList>
            <person name="Vogel A."/>
        </authorList>
    </citation>
    <scope>NUCLEOTIDE SEQUENCE [LARGE SCALE GENOMIC DNA]</scope>
</reference>
<proteinExistence type="predicted"/>
<dbReference type="CDD" id="cd09274">
    <property type="entry name" value="RNase_HI_RT_Ty3"/>
    <property type="match status" value="1"/>
</dbReference>
<dbReference type="InterPro" id="IPR050951">
    <property type="entry name" value="Retrovirus_Pol_polyprotein"/>
</dbReference>
<dbReference type="GO" id="GO:0003918">
    <property type="term" value="F:DNA topoisomerase type II (double strand cut, ATP-hydrolyzing) activity"/>
    <property type="evidence" value="ECO:0007669"/>
    <property type="project" value="InterPro"/>
</dbReference>
<dbReference type="SUPFAM" id="SSF56672">
    <property type="entry name" value="DNA/RNA polymerases"/>
    <property type="match status" value="1"/>
</dbReference>
<evidence type="ECO:0000256" key="9">
    <source>
        <dbReference type="ARBA" id="ARBA00022842"/>
    </source>
</evidence>
<dbReference type="FunFam" id="1.10.340.70:FF:000001">
    <property type="entry name" value="Retrovirus-related Pol polyprotein from transposon gypsy-like Protein"/>
    <property type="match status" value="1"/>
</dbReference>
<dbReference type="InterPro" id="IPR002205">
    <property type="entry name" value="Topo_IIA_dom_A"/>
</dbReference>
<dbReference type="Pfam" id="PF17921">
    <property type="entry name" value="Integrase_H2C2"/>
    <property type="match status" value="1"/>
</dbReference>
<evidence type="ECO:0000256" key="6">
    <source>
        <dbReference type="ARBA" id="ARBA00022750"/>
    </source>
</evidence>
<dbReference type="Gene3D" id="3.30.420.10">
    <property type="entry name" value="Ribonuclease H-like superfamily/Ribonuclease H"/>
    <property type="match status" value="1"/>
</dbReference>
<dbReference type="InterPro" id="IPR021109">
    <property type="entry name" value="Peptidase_aspartic_dom_sf"/>
</dbReference>
<dbReference type="SUPFAM" id="SSF53098">
    <property type="entry name" value="Ribonuclease H-like"/>
    <property type="match status" value="1"/>
</dbReference>
<keyword evidence="22" id="KW-1185">Reference proteome</keyword>
<evidence type="ECO:0000256" key="13">
    <source>
        <dbReference type="ARBA" id="ARBA00023125"/>
    </source>
</evidence>
<dbReference type="PANTHER" id="PTHR37984">
    <property type="entry name" value="PROTEIN CBG26694"/>
    <property type="match status" value="1"/>
</dbReference>
<accession>A0A484NNH1</accession>
<evidence type="ECO:0000256" key="7">
    <source>
        <dbReference type="ARBA" id="ARBA00022759"/>
    </source>
</evidence>
<evidence type="ECO:0000256" key="1">
    <source>
        <dbReference type="ARBA" id="ARBA00022670"/>
    </source>
</evidence>
<evidence type="ECO:0000259" key="20">
    <source>
        <dbReference type="PROSITE" id="PS52040"/>
    </source>
</evidence>
<keyword evidence="17" id="KW-0175">Coiled coil</keyword>
<evidence type="ECO:0000256" key="3">
    <source>
        <dbReference type="ARBA" id="ARBA00022695"/>
    </source>
</evidence>
<dbReference type="PROSITE" id="PS50994">
    <property type="entry name" value="INTEGRASE"/>
    <property type="match status" value="1"/>
</dbReference>
<dbReference type="InterPro" id="IPR043502">
    <property type="entry name" value="DNA/RNA_pol_sf"/>
</dbReference>
<evidence type="ECO:0000256" key="11">
    <source>
        <dbReference type="ARBA" id="ARBA00022918"/>
    </source>
</evidence>
<name>A0A484NNH1_9ASTE</name>
<dbReference type="InterPro" id="IPR001584">
    <property type="entry name" value="Integrase_cat-core"/>
</dbReference>
<dbReference type="GO" id="GO:0004190">
    <property type="term" value="F:aspartic-type endopeptidase activity"/>
    <property type="evidence" value="ECO:0007669"/>
    <property type="project" value="UniProtKB-KW"/>
</dbReference>
<dbReference type="InterPro" id="IPR036397">
    <property type="entry name" value="RNaseH_sf"/>
</dbReference>
<feature type="region of interest" description="Disordered" evidence="18">
    <location>
        <begin position="222"/>
        <end position="271"/>
    </location>
</feature>
<organism evidence="21 22">
    <name type="scientific">Cuscuta campestris</name>
    <dbReference type="NCBI Taxonomy" id="132261"/>
    <lineage>
        <taxon>Eukaryota</taxon>
        <taxon>Viridiplantae</taxon>
        <taxon>Streptophyta</taxon>
        <taxon>Embryophyta</taxon>
        <taxon>Tracheophyta</taxon>
        <taxon>Spermatophyta</taxon>
        <taxon>Magnoliopsida</taxon>
        <taxon>eudicotyledons</taxon>
        <taxon>Gunneridae</taxon>
        <taxon>Pentapetalae</taxon>
        <taxon>asterids</taxon>
        <taxon>lamiids</taxon>
        <taxon>Solanales</taxon>
        <taxon>Convolvulaceae</taxon>
        <taxon>Cuscuteae</taxon>
        <taxon>Cuscuta</taxon>
        <taxon>Cuscuta subgen. Grammica</taxon>
        <taxon>Cuscuta sect. Cleistogrammica</taxon>
    </lineage>
</organism>
<dbReference type="GO" id="GO:0003887">
    <property type="term" value="F:DNA-directed DNA polymerase activity"/>
    <property type="evidence" value="ECO:0007669"/>
    <property type="project" value="UniProtKB-KW"/>
</dbReference>
<gene>
    <name evidence="21" type="ORF">CCAM_LOCUS44496</name>
</gene>
<dbReference type="GO" id="GO:0006310">
    <property type="term" value="P:DNA recombination"/>
    <property type="evidence" value="ECO:0007669"/>
    <property type="project" value="UniProtKB-KW"/>
</dbReference>
<keyword evidence="6" id="KW-0064">Aspartyl protease</keyword>
<keyword evidence="11" id="KW-0695">RNA-directed DNA polymerase</keyword>
<keyword evidence="4" id="KW-0540">Nuclease</keyword>
<evidence type="ECO:0000256" key="17">
    <source>
        <dbReference type="SAM" id="Coils"/>
    </source>
</evidence>
<dbReference type="GO" id="GO:0003677">
    <property type="term" value="F:DNA binding"/>
    <property type="evidence" value="ECO:0007669"/>
    <property type="project" value="UniProtKB-UniRule"/>
</dbReference>
<feature type="coiled-coil region" evidence="17">
    <location>
        <begin position="816"/>
        <end position="847"/>
    </location>
</feature>
<dbReference type="PROSITE" id="PS52040">
    <property type="entry name" value="TOPO_IIA"/>
    <property type="match status" value="1"/>
</dbReference>
<dbReference type="Gene3D" id="1.10.340.70">
    <property type="match status" value="1"/>
</dbReference>
<evidence type="ECO:0000256" key="5">
    <source>
        <dbReference type="ARBA" id="ARBA00022723"/>
    </source>
</evidence>
<evidence type="ECO:0000313" key="22">
    <source>
        <dbReference type="Proteomes" id="UP000595140"/>
    </source>
</evidence>
<dbReference type="SUPFAM" id="SSF56719">
    <property type="entry name" value="Type II DNA topoisomerase"/>
    <property type="match status" value="3"/>
</dbReference>
<evidence type="ECO:0000259" key="19">
    <source>
        <dbReference type="PROSITE" id="PS50994"/>
    </source>
</evidence>
<evidence type="ECO:0000256" key="4">
    <source>
        <dbReference type="ARBA" id="ARBA00022722"/>
    </source>
</evidence>
<dbReference type="Pfam" id="PF00521">
    <property type="entry name" value="DNA_topoisoIV"/>
    <property type="match status" value="3"/>
</dbReference>
<dbReference type="Gene3D" id="3.10.20.370">
    <property type="match status" value="1"/>
</dbReference>
<dbReference type="GO" id="GO:0003964">
    <property type="term" value="F:RNA-directed DNA polymerase activity"/>
    <property type="evidence" value="ECO:0007669"/>
    <property type="project" value="UniProtKB-KW"/>
</dbReference>
<evidence type="ECO:0000256" key="16">
    <source>
        <dbReference type="PROSITE-ProRule" id="PRU01384"/>
    </source>
</evidence>
<dbReference type="InterPro" id="IPR041577">
    <property type="entry name" value="RT_RNaseH_2"/>
</dbReference>
<evidence type="ECO:0000256" key="14">
    <source>
        <dbReference type="ARBA" id="ARBA00023172"/>
    </source>
</evidence>
<evidence type="ECO:0000256" key="10">
    <source>
        <dbReference type="ARBA" id="ARBA00022908"/>
    </source>
</evidence>
<dbReference type="InterPro" id="IPR041588">
    <property type="entry name" value="Integrase_H2C2"/>
</dbReference>
<evidence type="ECO:0000313" key="21">
    <source>
        <dbReference type="EMBL" id="VFR02721.1"/>
    </source>
</evidence>
<evidence type="ECO:0000256" key="8">
    <source>
        <dbReference type="ARBA" id="ARBA00022801"/>
    </source>
</evidence>
<dbReference type="Pfam" id="PF17919">
    <property type="entry name" value="RT_RNaseH_2"/>
    <property type="match status" value="1"/>
</dbReference>
<dbReference type="InterPro" id="IPR013760">
    <property type="entry name" value="Topo_IIA-like_dom_sf"/>
</dbReference>
<evidence type="ECO:0000256" key="15">
    <source>
        <dbReference type="ARBA" id="ARBA00023268"/>
    </source>
</evidence>
<keyword evidence="9" id="KW-0460">Magnesium</keyword>
<evidence type="ECO:0000256" key="2">
    <source>
        <dbReference type="ARBA" id="ARBA00022679"/>
    </source>
</evidence>
<feature type="region of interest" description="Disordered" evidence="18">
    <location>
        <begin position="44"/>
        <end position="66"/>
    </location>
</feature>
<dbReference type="GO" id="GO:0006508">
    <property type="term" value="P:proteolysis"/>
    <property type="evidence" value="ECO:0007669"/>
    <property type="project" value="UniProtKB-KW"/>
</dbReference>
<sequence length="1430" mass="159858">MTSPQPESSANSAITMEDLMHAIHNLSNELQATKAQVAALSTTDPHTAAGWRPPARTAGSGAAEPLPRMRVEAPRFNGEDPGGWVFRIQAYFDYFATPVHERVHLVAMLIDSPASDWFRYYQNNNCGVTWEAFLVAVRQRFDPAYYENYIGSLSKLCQTTTVLEYQSAFEALLNKVTGVPEPTLTAMYVAGLAQPVQGEVNLRQPRSLQEAFALARELSACHQTPPPNARRTWSVRPAGPAPTGATSTPGSGATSQAIGVKHSDNKPSSQLPIVRLSSAQKIERSKKGLCWYCDEKWVPGHHCKHRFLAFMGPDDDEEFSSTDLEDSTPDDSLIFGDVSSLHSLAELLKKDGFRWNSDADSSFARLKQGMVTAPVLRLPDFAETFYLETDASDVGIGAVLLQRGHPLAFFSKKLGPRRRSASTYHKELYAIVESVQKWRQYLLGREFVIRSDQRSLKDLLFQIIQTPEQQFYIRKLMGFCFRIEYKTGASNKVADALSRRGEDGEYAAMFTSYAQPLPQLLQDIKAENESLPDCKALCAAVLAGTGPAHISLLNGLLYYKHRLLLSPNSPLREKLLHEFHSTPIAGHQGVERTFKRLAAVFYWQGMRRDVKRFVAACVACQATKYSTQKPGGLLQPLPIPERVWDSASMDFITGLPPSRGFTVIMVVVDRLSKYAHFGLLPTGFDAPRVAQVFLEVVVKHHGFPGAIFSDRDSVFMSLFWRELMRLSGTSLKFSTAYHPQTDGQSEVINRGLEQYLHAFTHERPSRWATFIPWAELALNCSHHAGINMSPFQALYGRPPPPSLFPTLSLRARVPAVEELLQERAELLTDLKHHLERMQQRMRTSANQHRRDVQFNVGDLVLLKLQEYRQHSVAKPRSAKLARRYYGPFEVLERIGPVAYRLRLPDGCKIHDVFHVSLLRPFIKGSDSPPPPTLPSDFYKGKAVVIPISAGPSRTVLVDGQPREQWLIRWSEHDDADVTWEDAEAMQRHFPTLGLEDKAVPDPRRVDTALTEAMPLSDIDQNTVNFVPNFDKSQKEPSLPPARIPNLVLNNASGIEALTEAMPLSDIDQNEVNFVPNFDKSQKEPSLPPARIPNLVLNDASGIEVGKRTMEPDPDDWVIGAADERQENLEDPVIVSNPLGHSLSLKYIYPDCPLVVQGKSFPASLIELPHREFDVILGMDWLTANQAVVDYGAHTVRLKAEDGSDVLIRGELFPKAPQFISYMQARRLIHKKCEAFLCTVRDTQLEAPGREEIPTVCEFPDVFPDELPGLPPPREPTLLHEIETAQRSDDFCKQTCELASRGEKPDFSVREDGVLLYRDRVVVPAGEVCMVTNIPPHNLAEVVDAMSFYILNPEVTALTEAMPLSDIDQNAVNFFPNFDKSQKEPSLPPARISNLVLNDASGIEVCMATNTPPHNLGELVDAMSSYIHNQK</sequence>
<dbReference type="Gene3D" id="3.90.199.10">
    <property type="entry name" value="Topoisomerase II, domain 5"/>
    <property type="match status" value="3"/>
</dbReference>
<dbReference type="Gene3D" id="3.30.70.270">
    <property type="match status" value="1"/>
</dbReference>
<dbReference type="InterPro" id="IPR013758">
    <property type="entry name" value="Topo_IIA_A/C_ab"/>
</dbReference>
<feature type="coiled-coil region" evidence="17">
    <location>
        <begin position="16"/>
        <end position="43"/>
    </location>
</feature>
<dbReference type="Proteomes" id="UP000595140">
    <property type="component" value="Unassembled WGS sequence"/>
</dbReference>
<comment type="caution">
    <text evidence="16">Lacks conserved residue(s) required for the propagation of feature annotation.</text>
</comment>
<dbReference type="InterPro" id="IPR043128">
    <property type="entry name" value="Rev_trsase/Diguanyl_cyclase"/>
</dbReference>
<keyword evidence="8" id="KW-0378">Hydrolase</keyword>
<keyword evidence="3" id="KW-0548">Nucleotidyltransferase</keyword>
<feature type="domain" description="Integrase catalytic" evidence="19">
    <location>
        <begin position="634"/>
        <end position="798"/>
    </location>
</feature>
<dbReference type="GO" id="GO:0005524">
    <property type="term" value="F:ATP binding"/>
    <property type="evidence" value="ECO:0007669"/>
    <property type="project" value="InterPro"/>
</dbReference>
<dbReference type="GO" id="GO:0015074">
    <property type="term" value="P:DNA integration"/>
    <property type="evidence" value="ECO:0007669"/>
    <property type="project" value="UniProtKB-KW"/>
</dbReference>
<dbReference type="InterPro" id="IPR056924">
    <property type="entry name" value="SH3_Tf2-1"/>
</dbReference>
<dbReference type="GO" id="GO:0046872">
    <property type="term" value="F:metal ion binding"/>
    <property type="evidence" value="ECO:0007669"/>
    <property type="project" value="UniProtKB-KW"/>
</dbReference>
<keyword evidence="12" id="KW-0239">DNA-directed DNA polymerase</keyword>
<keyword evidence="10" id="KW-0229">DNA integration</keyword>
<keyword evidence="7" id="KW-0255">Endonuclease</keyword>
<dbReference type="Pfam" id="PF24626">
    <property type="entry name" value="SH3_Tf2-1"/>
    <property type="match status" value="1"/>
</dbReference>
<dbReference type="Gene3D" id="2.40.70.10">
    <property type="entry name" value="Acid Proteases"/>
    <property type="match status" value="1"/>
</dbReference>
<dbReference type="EMBL" id="OOIL02006840">
    <property type="protein sequence ID" value="VFR02721.1"/>
    <property type="molecule type" value="Genomic_DNA"/>
</dbReference>
<dbReference type="InterPro" id="IPR012337">
    <property type="entry name" value="RNaseH-like_sf"/>
</dbReference>
<dbReference type="CDD" id="cd00303">
    <property type="entry name" value="retropepsin_like"/>
    <property type="match status" value="1"/>
</dbReference>
<feature type="domain" description="Topo IIA-type catalytic" evidence="20">
    <location>
        <begin position="1"/>
        <end position="1430"/>
    </location>
</feature>
<feature type="compositionally biased region" description="Low complexity" evidence="18">
    <location>
        <begin position="237"/>
        <end position="255"/>
    </location>
</feature>
<keyword evidence="13 16" id="KW-0238">DNA-binding</keyword>
<keyword evidence="1" id="KW-0645">Protease</keyword>
<dbReference type="GO" id="GO:0006265">
    <property type="term" value="P:DNA topological change"/>
    <property type="evidence" value="ECO:0007669"/>
    <property type="project" value="InterPro"/>
</dbReference>
<dbReference type="OrthoDB" id="425619at2759"/>
<dbReference type="GO" id="GO:0004519">
    <property type="term" value="F:endonuclease activity"/>
    <property type="evidence" value="ECO:0007669"/>
    <property type="project" value="UniProtKB-KW"/>
</dbReference>
<keyword evidence="14" id="KW-0233">DNA recombination</keyword>
<keyword evidence="2" id="KW-0808">Transferase</keyword>
<protein>
    <submittedName>
        <fullName evidence="21">Uncharacterized protein</fullName>
    </submittedName>
</protein>
<dbReference type="PANTHER" id="PTHR37984:SF5">
    <property type="entry name" value="PROTEIN NYNRIN-LIKE"/>
    <property type="match status" value="1"/>
</dbReference>
<evidence type="ECO:0000256" key="12">
    <source>
        <dbReference type="ARBA" id="ARBA00022932"/>
    </source>
</evidence>
<keyword evidence="5" id="KW-0479">Metal-binding</keyword>
<keyword evidence="15" id="KW-0511">Multifunctional enzyme</keyword>